<dbReference type="AlphaFoldDB" id="A0A4P8XLB3"/>
<dbReference type="RefSeq" id="WP_175415286.1">
    <property type="nucleotide sequence ID" value="NZ_CP040396.1"/>
</dbReference>
<protein>
    <submittedName>
        <fullName evidence="2">Uncharacterized protein</fullName>
    </submittedName>
</protein>
<accession>A0A4P8XLB3</accession>
<name>A0A4P8XLB3_9BACL</name>
<keyword evidence="3" id="KW-1185">Reference proteome</keyword>
<evidence type="ECO:0000256" key="1">
    <source>
        <dbReference type="SAM" id="MobiDB-lite"/>
    </source>
</evidence>
<gene>
    <name evidence="2" type="ORF">E6C60_2536</name>
</gene>
<dbReference type="Proteomes" id="UP000300879">
    <property type="component" value="Chromosome"/>
</dbReference>
<dbReference type="EMBL" id="CP040396">
    <property type="protein sequence ID" value="QCT03248.1"/>
    <property type="molecule type" value="Genomic_DNA"/>
</dbReference>
<feature type="compositionally biased region" description="Polar residues" evidence="1">
    <location>
        <begin position="1"/>
        <end position="11"/>
    </location>
</feature>
<proteinExistence type="predicted"/>
<dbReference type="KEGG" id="palo:E6C60_2536"/>
<evidence type="ECO:0000313" key="3">
    <source>
        <dbReference type="Proteomes" id="UP000300879"/>
    </source>
</evidence>
<evidence type="ECO:0000313" key="2">
    <source>
        <dbReference type="EMBL" id="QCT03248.1"/>
    </source>
</evidence>
<organism evidence="2 3">
    <name type="scientific">Paenibacillus algicola</name>
    <dbReference type="NCBI Taxonomy" id="2565926"/>
    <lineage>
        <taxon>Bacteria</taxon>
        <taxon>Bacillati</taxon>
        <taxon>Bacillota</taxon>
        <taxon>Bacilli</taxon>
        <taxon>Bacillales</taxon>
        <taxon>Paenibacillaceae</taxon>
        <taxon>Paenibacillus</taxon>
    </lineage>
</organism>
<sequence>MNENQSMNEAYTSAKPKEDTSFQSVDDILAYYGDLHGRDYSVPDKSSR</sequence>
<feature type="region of interest" description="Disordered" evidence="1">
    <location>
        <begin position="1"/>
        <end position="22"/>
    </location>
</feature>
<reference evidence="2 3" key="1">
    <citation type="submission" date="2019-05" db="EMBL/GenBank/DDBJ databases">
        <authorList>
            <person name="Chen C."/>
        </authorList>
    </citation>
    <scope>NUCLEOTIDE SEQUENCE [LARGE SCALE GENOMIC DNA]</scope>
    <source>
        <strain evidence="2 3">HB172198</strain>
    </source>
</reference>